<evidence type="ECO:0000256" key="2">
    <source>
        <dbReference type="ARBA" id="ARBA00023125"/>
    </source>
</evidence>
<dbReference type="InterPro" id="IPR036390">
    <property type="entry name" value="WH_DNA-bd_sf"/>
</dbReference>
<keyword evidence="3" id="KW-0010">Activator</keyword>
<sequence length="156" mass="17560">MANTQKTDGLDHFDLKILEALSEDGRMSVLQLSKRVGLSKTPCQTRLKRLVDEGYILGFRAMLNPQKLGVDHIAFAEVKLSDTREKALEEFNSAVRKIKEVEECHMIAGAFDYLLKVRTSDIRKYRRVLGEKISSLPSVANTSTFVVMQSVKETGI</sequence>
<dbReference type="PANTHER" id="PTHR30154">
    <property type="entry name" value="LEUCINE-RESPONSIVE REGULATORY PROTEIN"/>
    <property type="match status" value="1"/>
</dbReference>
<dbReference type="PRINTS" id="PR00033">
    <property type="entry name" value="HTHASNC"/>
</dbReference>
<dbReference type="EMBL" id="LXPS01000002">
    <property type="protein sequence ID" value="OAE49579.1"/>
    <property type="molecule type" value="Genomic_DNA"/>
</dbReference>
<dbReference type="InterPro" id="IPR019887">
    <property type="entry name" value="Tscrpt_reg_AsnC/Lrp_C"/>
</dbReference>
<gene>
    <name evidence="6" type="ORF">A7J57_19530</name>
</gene>
<dbReference type="Gene3D" id="3.30.70.920">
    <property type="match status" value="1"/>
</dbReference>
<dbReference type="InterPro" id="IPR036388">
    <property type="entry name" value="WH-like_DNA-bd_sf"/>
</dbReference>
<dbReference type="SUPFAM" id="SSF54909">
    <property type="entry name" value="Dimeric alpha+beta barrel"/>
    <property type="match status" value="1"/>
</dbReference>
<dbReference type="InterPro" id="IPR011991">
    <property type="entry name" value="ArsR-like_HTH"/>
</dbReference>
<evidence type="ECO:0000259" key="5">
    <source>
        <dbReference type="PROSITE" id="PS50956"/>
    </source>
</evidence>
<keyword evidence="1" id="KW-0805">Transcription regulation</keyword>
<dbReference type="Gene3D" id="1.10.10.10">
    <property type="entry name" value="Winged helix-like DNA-binding domain superfamily/Winged helix DNA-binding domain"/>
    <property type="match status" value="1"/>
</dbReference>
<keyword evidence="2" id="KW-0238">DNA-binding</keyword>
<evidence type="ECO:0000313" key="7">
    <source>
        <dbReference type="Proteomes" id="UP000077098"/>
    </source>
</evidence>
<dbReference type="CDD" id="cd00090">
    <property type="entry name" value="HTH_ARSR"/>
    <property type="match status" value="1"/>
</dbReference>
<proteinExistence type="predicted"/>
<dbReference type="InterPro" id="IPR011008">
    <property type="entry name" value="Dimeric_a/b-barrel"/>
</dbReference>
<dbReference type="SUPFAM" id="SSF46785">
    <property type="entry name" value="Winged helix' DNA-binding domain"/>
    <property type="match status" value="1"/>
</dbReference>
<protein>
    <submittedName>
        <fullName evidence="6">ArsR family transcriptional regulator</fullName>
    </submittedName>
</protein>
<evidence type="ECO:0000256" key="1">
    <source>
        <dbReference type="ARBA" id="ARBA00023015"/>
    </source>
</evidence>
<dbReference type="InterPro" id="IPR000485">
    <property type="entry name" value="AsnC-type_HTH_dom"/>
</dbReference>
<evidence type="ECO:0000256" key="3">
    <source>
        <dbReference type="ARBA" id="ARBA00023159"/>
    </source>
</evidence>
<dbReference type="GO" id="GO:0043200">
    <property type="term" value="P:response to amino acid"/>
    <property type="evidence" value="ECO:0007669"/>
    <property type="project" value="TreeGrafter"/>
</dbReference>
<dbReference type="InterPro" id="IPR019888">
    <property type="entry name" value="Tscrpt_reg_AsnC-like"/>
</dbReference>
<reference evidence="6 7" key="1">
    <citation type="submission" date="2016-05" db="EMBL/GenBank/DDBJ databases">
        <authorList>
            <person name="Lavstsen T."/>
            <person name="Jespersen J.S."/>
        </authorList>
    </citation>
    <scope>NUCLEOTIDE SEQUENCE [LARGE SCALE GENOMIC DNA]</scope>
    <source>
        <strain evidence="6 7">KCJ1736</strain>
    </source>
</reference>
<evidence type="ECO:0000256" key="4">
    <source>
        <dbReference type="ARBA" id="ARBA00023163"/>
    </source>
</evidence>
<dbReference type="PANTHER" id="PTHR30154:SF0">
    <property type="entry name" value="LEUCINE-RESPONSIVE REGULATORY PROTEIN"/>
    <property type="match status" value="1"/>
</dbReference>
<dbReference type="AlphaFoldDB" id="A0A176XHV1"/>
<evidence type="ECO:0000313" key="6">
    <source>
        <dbReference type="EMBL" id="OAE49579.1"/>
    </source>
</evidence>
<feature type="domain" description="HTH asnC-type" evidence="5">
    <location>
        <begin position="10"/>
        <end position="71"/>
    </location>
</feature>
<dbReference type="Proteomes" id="UP000077098">
    <property type="component" value="Unassembled WGS sequence"/>
</dbReference>
<dbReference type="InterPro" id="IPR019885">
    <property type="entry name" value="Tscrpt_reg_HTH_AsnC-type_CS"/>
</dbReference>
<keyword evidence="4" id="KW-0804">Transcription</keyword>
<organism evidence="6 7">
    <name type="scientific">Agrobacterium tumefaciens</name>
    <dbReference type="NCBI Taxonomy" id="358"/>
    <lineage>
        <taxon>Bacteria</taxon>
        <taxon>Pseudomonadati</taxon>
        <taxon>Pseudomonadota</taxon>
        <taxon>Alphaproteobacteria</taxon>
        <taxon>Hyphomicrobiales</taxon>
        <taxon>Rhizobiaceae</taxon>
        <taxon>Rhizobium/Agrobacterium group</taxon>
        <taxon>Agrobacterium</taxon>
        <taxon>Agrobacterium tumefaciens complex</taxon>
    </lineage>
</organism>
<dbReference type="GO" id="GO:0043565">
    <property type="term" value="F:sequence-specific DNA binding"/>
    <property type="evidence" value="ECO:0007669"/>
    <property type="project" value="InterPro"/>
</dbReference>
<dbReference type="Pfam" id="PF01037">
    <property type="entry name" value="AsnC_trans_reg"/>
    <property type="match status" value="1"/>
</dbReference>
<name>A0A176XHV1_AGRTU</name>
<comment type="caution">
    <text evidence="6">The sequence shown here is derived from an EMBL/GenBank/DDBJ whole genome shotgun (WGS) entry which is preliminary data.</text>
</comment>
<dbReference type="SMART" id="SM00344">
    <property type="entry name" value="HTH_ASNC"/>
    <property type="match status" value="1"/>
</dbReference>
<dbReference type="GO" id="GO:0005829">
    <property type="term" value="C:cytosol"/>
    <property type="evidence" value="ECO:0007669"/>
    <property type="project" value="TreeGrafter"/>
</dbReference>
<accession>A0A176XHV1</accession>
<dbReference type="PROSITE" id="PS00519">
    <property type="entry name" value="HTH_ASNC_1"/>
    <property type="match status" value="1"/>
</dbReference>
<dbReference type="Pfam" id="PF13412">
    <property type="entry name" value="HTH_24"/>
    <property type="match status" value="1"/>
</dbReference>
<dbReference type="PROSITE" id="PS50956">
    <property type="entry name" value="HTH_ASNC_2"/>
    <property type="match status" value="1"/>
</dbReference>
<dbReference type="RefSeq" id="WP_063947227.1">
    <property type="nucleotide sequence ID" value="NZ_LXPS01000002.1"/>
</dbReference>
<dbReference type="GO" id="GO:0006355">
    <property type="term" value="P:regulation of DNA-templated transcription"/>
    <property type="evidence" value="ECO:0007669"/>
    <property type="project" value="UniProtKB-ARBA"/>
</dbReference>